<evidence type="ECO:0000313" key="4">
    <source>
        <dbReference type="EMBL" id="KAK1444886.1"/>
    </source>
</evidence>
<comment type="caution">
    <text evidence="4">The sequence shown here is derived from an EMBL/GenBank/DDBJ whole genome shotgun (WGS) entry which is preliminary data.</text>
</comment>
<protein>
    <recommendedName>
        <fullName evidence="3">COX assembly mitochondrial protein</fullName>
    </recommendedName>
</protein>
<keyword evidence="3" id="KW-0496">Mitochondrion</keyword>
<accession>A0AAD8PGF4</accession>
<evidence type="ECO:0000256" key="2">
    <source>
        <dbReference type="ARBA" id="ARBA00023157"/>
    </source>
</evidence>
<dbReference type="AlphaFoldDB" id="A0AAD8PGF4"/>
<comment type="similarity">
    <text evidence="1 3">Belongs to the CMC family.</text>
</comment>
<gene>
    <name evidence="4" type="ORF">BgAZ_107920</name>
</gene>
<name>A0AAD8PGF4_BABGI</name>
<keyword evidence="5" id="KW-1185">Reference proteome</keyword>
<dbReference type="Pfam" id="PF08583">
    <property type="entry name" value="Cmc1"/>
    <property type="match status" value="1"/>
</dbReference>
<evidence type="ECO:0000256" key="3">
    <source>
        <dbReference type="RuleBase" id="RU364104"/>
    </source>
</evidence>
<keyword evidence="2" id="KW-1015">Disulfide bond</keyword>
<reference evidence="4" key="1">
    <citation type="submission" date="2023-08" db="EMBL/GenBank/DDBJ databases">
        <title>Draft sequence of the Babesia gibsoni genome.</title>
        <authorList>
            <person name="Yamagishi J.Y."/>
            <person name="Xuan X.X."/>
        </authorList>
    </citation>
    <scope>NUCLEOTIDE SEQUENCE</scope>
    <source>
        <strain evidence="4">Azabu</strain>
    </source>
</reference>
<dbReference type="Proteomes" id="UP001230268">
    <property type="component" value="Unassembled WGS sequence"/>
</dbReference>
<dbReference type="InterPro" id="IPR013892">
    <property type="entry name" value="Cyt_c_biogenesis_Cmc1-like"/>
</dbReference>
<proteinExistence type="inferred from homology"/>
<organism evidence="4 5">
    <name type="scientific">Babesia gibsoni</name>
    <dbReference type="NCBI Taxonomy" id="33632"/>
    <lineage>
        <taxon>Eukaryota</taxon>
        <taxon>Sar</taxon>
        <taxon>Alveolata</taxon>
        <taxon>Apicomplexa</taxon>
        <taxon>Aconoidasida</taxon>
        <taxon>Piroplasmida</taxon>
        <taxon>Babesiidae</taxon>
        <taxon>Babesia</taxon>
    </lineage>
</organism>
<evidence type="ECO:0000256" key="1">
    <source>
        <dbReference type="ARBA" id="ARBA00007347"/>
    </source>
</evidence>
<sequence>MSEQQTPLYIRIAEVIRKANGDTPLSYLEFREADYKLAKERKEVVNIIGSRIRELCRAEIDDYINCYGECIVSLLQCRKEAATMKQCVRRYQEEMITPESLHKLMEERLRTGESFIVPSYIKKKVEQPYTNTVSQPQKPSK</sequence>
<dbReference type="GO" id="GO:0005739">
    <property type="term" value="C:mitochondrion"/>
    <property type="evidence" value="ECO:0007669"/>
    <property type="project" value="UniProtKB-SubCell"/>
</dbReference>
<dbReference type="EMBL" id="JAVEPI010000001">
    <property type="protein sequence ID" value="KAK1444886.1"/>
    <property type="molecule type" value="Genomic_DNA"/>
</dbReference>
<evidence type="ECO:0000313" key="5">
    <source>
        <dbReference type="Proteomes" id="UP001230268"/>
    </source>
</evidence>
<comment type="subcellular location">
    <subcellularLocation>
        <location evidence="3">Mitochondrion</location>
    </subcellularLocation>
</comment>